<organism evidence="1 2">
    <name type="scientific">Dictyocaulus viviparus</name>
    <name type="common">Bovine lungworm</name>
    <dbReference type="NCBI Taxonomy" id="29172"/>
    <lineage>
        <taxon>Eukaryota</taxon>
        <taxon>Metazoa</taxon>
        <taxon>Ecdysozoa</taxon>
        <taxon>Nematoda</taxon>
        <taxon>Chromadorea</taxon>
        <taxon>Rhabditida</taxon>
        <taxon>Rhabditina</taxon>
        <taxon>Rhabditomorpha</taxon>
        <taxon>Strongyloidea</taxon>
        <taxon>Metastrongylidae</taxon>
        <taxon>Dictyocaulus</taxon>
    </lineage>
</organism>
<reference evidence="1 2" key="1">
    <citation type="submission" date="2013-11" db="EMBL/GenBank/DDBJ databases">
        <title>Draft genome of the bovine lungworm Dictyocaulus viviparus.</title>
        <authorList>
            <person name="Mitreva M."/>
        </authorList>
    </citation>
    <scope>NUCLEOTIDE SEQUENCE [LARGE SCALE GENOMIC DNA]</scope>
    <source>
        <strain evidence="1 2">HannoverDv2000</strain>
    </source>
</reference>
<keyword evidence="2" id="KW-1185">Reference proteome</keyword>
<reference evidence="2" key="2">
    <citation type="journal article" date="2016" name="Sci. Rep.">
        <title>Dictyocaulus viviparus genome, variome and transcriptome elucidate lungworm biology and support future intervention.</title>
        <authorList>
            <person name="McNulty S.N."/>
            <person name="Strube C."/>
            <person name="Rosa B.A."/>
            <person name="Martin J.C."/>
            <person name="Tyagi R."/>
            <person name="Choi Y.J."/>
            <person name="Wang Q."/>
            <person name="Hallsworth Pepin K."/>
            <person name="Zhang X."/>
            <person name="Ozersky P."/>
            <person name="Wilson R.K."/>
            <person name="Sternberg P.W."/>
            <person name="Gasser R.B."/>
            <person name="Mitreva M."/>
        </authorList>
    </citation>
    <scope>NUCLEOTIDE SEQUENCE [LARGE SCALE GENOMIC DNA]</scope>
    <source>
        <strain evidence="2">HannoverDv2000</strain>
    </source>
</reference>
<dbReference type="STRING" id="29172.A0A0D8X7U3"/>
<gene>
    <name evidence="1" type="ORF">DICVIV_13421</name>
</gene>
<dbReference type="OrthoDB" id="195089at2759"/>
<evidence type="ECO:0000313" key="2">
    <source>
        <dbReference type="Proteomes" id="UP000053766"/>
    </source>
</evidence>
<accession>A0A0D8X7U3</accession>
<proteinExistence type="predicted"/>
<dbReference type="AlphaFoldDB" id="A0A0D8X7U3"/>
<evidence type="ECO:0000313" key="1">
    <source>
        <dbReference type="EMBL" id="KJH40618.1"/>
    </source>
</evidence>
<name>A0A0D8X7U3_DICVI</name>
<protein>
    <submittedName>
        <fullName evidence="1">Uncharacterized protein</fullName>
    </submittedName>
</protein>
<dbReference type="EMBL" id="KN717079">
    <property type="protein sequence ID" value="KJH40618.1"/>
    <property type="molecule type" value="Genomic_DNA"/>
</dbReference>
<sequence>MLFVLSEIEQRWSDISLVLSKQLLKNEEIRKDDNILKTMAYIRDLVYKWMNQASTFEAFGAVLTVIRNLSMVDLIEKFFDEHSLNGLSDVEQRPSLTSKYINLLLVVDSKRLLRILREMVSAWPKKLGITSARDLMSCVAEMVKLARCHPNIGKACVGFYKSDLGMVLSSEFGFLLMFAFCNIDRYKTLMMTELTKAFQKLWNFKESVHEFGWIENSGVGNVVAIVEDQITCLVQRLEEDVEAFELLFEPTVLLLQSLLKLPSTRDITIVDGRVADGCPIWLFASKVLV</sequence>
<dbReference type="Proteomes" id="UP000053766">
    <property type="component" value="Unassembled WGS sequence"/>
</dbReference>
<feature type="non-terminal residue" evidence="1">
    <location>
        <position position="289"/>
    </location>
</feature>